<gene>
    <name evidence="1" type="ORF">SAMN04488001_0145</name>
</gene>
<proteinExistence type="predicted"/>
<dbReference type="EMBL" id="FNOI01000011">
    <property type="protein sequence ID" value="SDX66410.1"/>
    <property type="molecule type" value="Genomic_DNA"/>
</dbReference>
<organism evidence="1 2">
    <name type="scientific">Litoreibacter albidus</name>
    <dbReference type="NCBI Taxonomy" id="670155"/>
    <lineage>
        <taxon>Bacteria</taxon>
        <taxon>Pseudomonadati</taxon>
        <taxon>Pseudomonadota</taxon>
        <taxon>Alphaproteobacteria</taxon>
        <taxon>Rhodobacterales</taxon>
        <taxon>Roseobacteraceae</taxon>
        <taxon>Litoreibacter</taxon>
    </lineage>
</organism>
<sequence length="135" mass="15329">MAMTEDHTNAAAVKETLDGLIHGVSGHSFEVLDSLYHRDMRTYLLLNDGTLMRNDKKGFMAFIKNNMGALKDDDPWVKYHLVEADDTHGHIVVSRKNDATGRYQLISLSIDFVFEDGRWQITREVIMTRDAATDA</sequence>
<dbReference type="RefSeq" id="WP_089949057.1">
    <property type="nucleotide sequence ID" value="NZ_FNOI01000011.1"/>
</dbReference>
<keyword evidence="2" id="KW-1185">Reference proteome</keyword>
<dbReference type="Gene3D" id="3.10.450.50">
    <property type="match status" value="1"/>
</dbReference>
<protein>
    <recommendedName>
        <fullName evidence="3">Nuclear transport factor 2 family protein</fullName>
    </recommendedName>
</protein>
<dbReference type="STRING" id="670155.SAMN04488001_0145"/>
<dbReference type="Proteomes" id="UP000199441">
    <property type="component" value="Unassembled WGS sequence"/>
</dbReference>
<reference evidence="2" key="1">
    <citation type="submission" date="2016-10" db="EMBL/GenBank/DDBJ databases">
        <authorList>
            <person name="Varghese N."/>
            <person name="Submissions S."/>
        </authorList>
    </citation>
    <scope>NUCLEOTIDE SEQUENCE [LARGE SCALE GENOMIC DNA]</scope>
    <source>
        <strain evidence="2">DSM 26922</strain>
    </source>
</reference>
<evidence type="ECO:0008006" key="3">
    <source>
        <dbReference type="Google" id="ProtNLM"/>
    </source>
</evidence>
<dbReference type="InterPro" id="IPR032710">
    <property type="entry name" value="NTF2-like_dom_sf"/>
</dbReference>
<dbReference type="AlphaFoldDB" id="A0A1H3DJA9"/>
<dbReference type="SUPFAM" id="SSF54427">
    <property type="entry name" value="NTF2-like"/>
    <property type="match status" value="1"/>
</dbReference>
<dbReference type="OrthoDB" id="7869025at2"/>
<evidence type="ECO:0000313" key="2">
    <source>
        <dbReference type="Proteomes" id="UP000199441"/>
    </source>
</evidence>
<accession>A0A1H3DJA9</accession>
<evidence type="ECO:0000313" key="1">
    <source>
        <dbReference type="EMBL" id="SDX66410.1"/>
    </source>
</evidence>
<name>A0A1H3DJA9_9RHOB</name>